<dbReference type="EMBL" id="JAIWYP010000006">
    <property type="protein sequence ID" value="KAH3811313.1"/>
    <property type="molecule type" value="Genomic_DNA"/>
</dbReference>
<feature type="region of interest" description="Disordered" evidence="1">
    <location>
        <begin position="57"/>
        <end position="87"/>
    </location>
</feature>
<protein>
    <submittedName>
        <fullName evidence="2">Uncharacterized protein</fullName>
    </submittedName>
</protein>
<comment type="caution">
    <text evidence="2">The sequence shown here is derived from an EMBL/GenBank/DDBJ whole genome shotgun (WGS) entry which is preliminary data.</text>
</comment>
<accession>A0A9D4G6E1</accession>
<reference evidence="2" key="2">
    <citation type="submission" date="2020-11" db="EMBL/GenBank/DDBJ databases">
        <authorList>
            <person name="McCartney M.A."/>
            <person name="Auch B."/>
            <person name="Kono T."/>
            <person name="Mallez S."/>
            <person name="Becker A."/>
            <person name="Gohl D.M."/>
            <person name="Silverstein K.A.T."/>
            <person name="Koren S."/>
            <person name="Bechman K.B."/>
            <person name="Herman A."/>
            <person name="Abrahante J.E."/>
            <person name="Garbe J."/>
        </authorList>
    </citation>
    <scope>NUCLEOTIDE SEQUENCE</scope>
    <source>
        <strain evidence="2">Duluth1</strain>
        <tissue evidence="2">Whole animal</tissue>
    </source>
</reference>
<reference evidence="2" key="1">
    <citation type="journal article" date="2019" name="bioRxiv">
        <title>The Genome of the Zebra Mussel, Dreissena polymorpha: A Resource for Invasive Species Research.</title>
        <authorList>
            <person name="McCartney M.A."/>
            <person name="Auch B."/>
            <person name="Kono T."/>
            <person name="Mallez S."/>
            <person name="Zhang Y."/>
            <person name="Obille A."/>
            <person name="Becker A."/>
            <person name="Abrahante J.E."/>
            <person name="Garbe J."/>
            <person name="Badalamenti J.P."/>
            <person name="Herman A."/>
            <person name="Mangelson H."/>
            <person name="Liachko I."/>
            <person name="Sullivan S."/>
            <person name="Sone E.D."/>
            <person name="Koren S."/>
            <person name="Silverstein K.A.T."/>
            <person name="Beckman K.B."/>
            <person name="Gohl D.M."/>
        </authorList>
    </citation>
    <scope>NUCLEOTIDE SEQUENCE</scope>
    <source>
        <strain evidence="2">Duluth1</strain>
        <tissue evidence="2">Whole animal</tissue>
    </source>
</reference>
<name>A0A9D4G6E1_DREPO</name>
<evidence type="ECO:0000313" key="3">
    <source>
        <dbReference type="Proteomes" id="UP000828390"/>
    </source>
</evidence>
<sequence length="87" mass="10104">MPANDTFEQLLIQLMSQHIPSKMLSENKVNIPWITKQIKAHLRKRNKLFSRQKVTWRPTSLSADQSNHPTTGAASLLELNRRPDRSR</sequence>
<dbReference type="Proteomes" id="UP000828390">
    <property type="component" value="Unassembled WGS sequence"/>
</dbReference>
<dbReference type="AlphaFoldDB" id="A0A9D4G6E1"/>
<feature type="compositionally biased region" description="Polar residues" evidence="1">
    <location>
        <begin position="57"/>
        <end position="73"/>
    </location>
</feature>
<evidence type="ECO:0000313" key="2">
    <source>
        <dbReference type="EMBL" id="KAH3811313.1"/>
    </source>
</evidence>
<proteinExistence type="predicted"/>
<keyword evidence="3" id="KW-1185">Reference proteome</keyword>
<gene>
    <name evidence="2" type="ORF">DPMN_139723</name>
</gene>
<evidence type="ECO:0000256" key="1">
    <source>
        <dbReference type="SAM" id="MobiDB-lite"/>
    </source>
</evidence>
<organism evidence="2 3">
    <name type="scientific">Dreissena polymorpha</name>
    <name type="common">Zebra mussel</name>
    <name type="synonym">Mytilus polymorpha</name>
    <dbReference type="NCBI Taxonomy" id="45954"/>
    <lineage>
        <taxon>Eukaryota</taxon>
        <taxon>Metazoa</taxon>
        <taxon>Spiralia</taxon>
        <taxon>Lophotrochozoa</taxon>
        <taxon>Mollusca</taxon>
        <taxon>Bivalvia</taxon>
        <taxon>Autobranchia</taxon>
        <taxon>Heteroconchia</taxon>
        <taxon>Euheterodonta</taxon>
        <taxon>Imparidentia</taxon>
        <taxon>Neoheterodontei</taxon>
        <taxon>Myida</taxon>
        <taxon>Dreissenoidea</taxon>
        <taxon>Dreissenidae</taxon>
        <taxon>Dreissena</taxon>
    </lineage>
</organism>